<feature type="compositionally biased region" description="Polar residues" evidence="4">
    <location>
        <begin position="397"/>
        <end position="442"/>
    </location>
</feature>
<keyword evidence="1 3" id="KW-0238">DNA-binding</keyword>
<dbReference type="InterPro" id="IPR036910">
    <property type="entry name" value="HMG_box_dom_sf"/>
</dbReference>
<feature type="compositionally biased region" description="Low complexity" evidence="4">
    <location>
        <begin position="101"/>
        <end position="115"/>
    </location>
</feature>
<gene>
    <name evidence="6" type="ORF">IAR55_003330</name>
</gene>
<dbReference type="GO" id="GO:0000981">
    <property type="term" value="F:DNA-binding transcription factor activity, RNA polymerase II-specific"/>
    <property type="evidence" value="ECO:0007669"/>
    <property type="project" value="TreeGrafter"/>
</dbReference>
<name>A0AAW0YQM0_9TREE</name>
<feature type="DNA-binding region" description="HMG box" evidence="3">
    <location>
        <begin position="226"/>
        <end position="295"/>
    </location>
</feature>
<dbReference type="GO" id="GO:0000978">
    <property type="term" value="F:RNA polymerase II cis-regulatory region sequence-specific DNA binding"/>
    <property type="evidence" value="ECO:0007669"/>
    <property type="project" value="TreeGrafter"/>
</dbReference>
<dbReference type="AlphaFoldDB" id="A0AAW0YQM0"/>
<dbReference type="SMART" id="SM00398">
    <property type="entry name" value="HMG"/>
    <property type="match status" value="1"/>
</dbReference>
<dbReference type="PROSITE" id="PS50118">
    <property type="entry name" value="HMG_BOX_2"/>
    <property type="match status" value="1"/>
</dbReference>
<dbReference type="InterPro" id="IPR009071">
    <property type="entry name" value="HMG_box_dom"/>
</dbReference>
<feature type="region of interest" description="Disordered" evidence="4">
    <location>
        <begin position="1"/>
        <end position="131"/>
    </location>
</feature>
<organism evidence="6 7">
    <name type="scientific">Kwoniella newhampshirensis</name>
    <dbReference type="NCBI Taxonomy" id="1651941"/>
    <lineage>
        <taxon>Eukaryota</taxon>
        <taxon>Fungi</taxon>
        <taxon>Dikarya</taxon>
        <taxon>Basidiomycota</taxon>
        <taxon>Agaricomycotina</taxon>
        <taxon>Tremellomycetes</taxon>
        <taxon>Tremellales</taxon>
        <taxon>Cryptococcaceae</taxon>
        <taxon>Kwoniella</taxon>
    </lineage>
</organism>
<feature type="compositionally biased region" description="Low complexity" evidence="4">
    <location>
        <begin position="47"/>
        <end position="79"/>
    </location>
</feature>
<evidence type="ECO:0000256" key="4">
    <source>
        <dbReference type="SAM" id="MobiDB-lite"/>
    </source>
</evidence>
<evidence type="ECO:0000313" key="6">
    <source>
        <dbReference type="EMBL" id="KAK8854591.1"/>
    </source>
</evidence>
<dbReference type="Pfam" id="PF00505">
    <property type="entry name" value="HMG_box"/>
    <property type="match status" value="1"/>
</dbReference>
<sequence length="703" mass="78148">MDAFWTVPDGFVAEPGQDFFQLEPPTPKNLIDSRNHQHMTYPPTDHPSTQSQSQPQAQAQLHPSQSHHSLRSSQSTSSLGGWSTVAPSEAPSLSDDDTYHSLQLTASLSSSSPNLVDQPQLETRENGRRQSCMTRLSIDPKLFAPPSVACDNKDQLDGEEDDVIVTAKPKTRGKGKVITGDKMRAGREEISGRRKKGATGGVGAVVKEDSGKVRISHARKQTPDHIPRPRNAFILFRKYVVDAKLIPASVETRHQNVSIITAKMWSEASPGQKAHFNKLATIEKEEHLKKYPGYRYQPVYRRTNVIRRRVRKDEAEEEKCKSVAELLIKGKSGEELEGEIKEKIGKGSKPVLEEAGGSVASGRSGQRNSSRKSSQARELSKGALRALRAQLRQQQQSGEWSQISRSTSVDPSDNSRRQSGTQFSSRERQTSSVYDTMSSESPVPSFDYQHEEEGDEDEMMVQAQDLRFGFAPSQLHHPGFQSPSGHIQPEYAFPMNEAMPYAHPDLTSQVAFAQPPSTDVRMAEAGGPQFVFPQQQIHEQHLFEQGFQQQQYQQQKLVTTSSAFQSTPSSTSQSQSFLYPQPQSQVYQSNFLPVATETSGEDYFTYDAALPFSPSATQVAFPSTIINDKQGVNNNNDSQYLNTNVTNDFFVDASQRPPMSARWDRGHLLPPSSEVPLEALPFDEAMLLGDFEAALAHADELVW</sequence>
<protein>
    <recommendedName>
        <fullName evidence="5">HMG box domain-containing protein</fullName>
    </recommendedName>
</protein>
<dbReference type="PANTHER" id="PTHR45789">
    <property type="entry name" value="FI18025P1"/>
    <property type="match status" value="1"/>
</dbReference>
<dbReference type="RefSeq" id="XP_066802829.1">
    <property type="nucleotide sequence ID" value="XM_066946437.1"/>
</dbReference>
<dbReference type="Gene3D" id="1.10.30.10">
    <property type="entry name" value="High mobility group box domain"/>
    <property type="match status" value="1"/>
</dbReference>
<dbReference type="KEGG" id="kne:92180588"/>
<keyword evidence="7" id="KW-1185">Reference proteome</keyword>
<dbReference type="CDD" id="cd01389">
    <property type="entry name" value="HMG-box_ROX1-like"/>
    <property type="match status" value="1"/>
</dbReference>
<accession>A0AAW0YQM0</accession>
<reference evidence="6 7" key="1">
    <citation type="journal article" date="2024" name="bioRxiv">
        <title>Comparative genomics of Cryptococcus and Kwoniella reveals pathogenesis evolution and contrasting karyotype dynamics via intercentromeric recombination or chromosome fusion.</title>
        <authorList>
            <person name="Coelho M.A."/>
            <person name="David-Palma M."/>
            <person name="Shea T."/>
            <person name="Bowers K."/>
            <person name="McGinley-Smith S."/>
            <person name="Mohammad A.W."/>
            <person name="Gnirke A."/>
            <person name="Yurkov A.M."/>
            <person name="Nowrousian M."/>
            <person name="Sun S."/>
            <person name="Cuomo C.A."/>
            <person name="Heitman J."/>
        </authorList>
    </citation>
    <scope>NUCLEOTIDE SEQUENCE [LARGE SCALE GENOMIC DNA]</scope>
    <source>
        <strain evidence="6 7">CBS 13917</strain>
    </source>
</reference>
<feature type="compositionally biased region" description="Polar residues" evidence="4">
    <location>
        <begin position="361"/>
        <end position="377"/>
    </location>
</feature>
<feature type="region of interest" description="Disordered" evidence="4">
    <location>
        <begin position="340"/>
        <end position="455"/>
    </location>
</feature>
<dbReference type="GO" id="GO:0005634">
    <property type="term" value="C:nucleus"/>
    <property type="evidence" value="ECO:0007669"/>
    <property type="project" value="UniProtKB-UniRule"/>
</dbReference>
<dbReference type="InterPro" id="IPR051356">
    <property type="entry name" value="SOX/SOX-like_TF"/>
</dbReference>
<dbReference type="GeneID" id="92180588"/>
<dbReference type="SUPFAM" id="SSF47095">
    <property type="entry name" value="HMG-box"/>
    <property type="match status" value="1"/>
</dbReference>
<feature type="domain" description="HMG box" evidence="5">
    <location>
        <begin position="226"/>
        <end position="295"/>
    </location>
</feature>
<proteinExistence type="predicted"/>
<evidence type="ECO:0000256" key="1">
    <source>
        <dbReference type="ARBA" id="ARBA00023125"/>
    </source>
</evidence>
<dbReference type="PANTHER" id="PTHR45789:SF2">
    <property type="entry name" value="FI18025P1"/>
    <property type="match status" value="1"/>
</dbReference>
<evidence type="ECO:0000259" key="5">
    <source>
        <dbReference type="PROSITE" id="PS50118"/>
    </source>
</evidence>
<dbReference type="Proteomes" id="UP001388673">
    <property type="component" value="Unassembled WGS sequence"/>
</dbReference>
<feature type="compositionally biased region" description="Low complexity" evidence="4">
    <location>
        <begin position="383"/>
        <end position="396"/>
    </location>
</feature>
<dbReference type="EMBL" id="JBCAWK010000006">
    <property type="protein sequence ID" value="KAK8854591.1"/>
    <property type="molecule type" value="Genomic_DNA"/>
</dbReference>
<comment type="caution">
    <text evidence="6">The sequence shown here is derived from an EMBL/GenBank/DDBJ whole genome shotgun (WGS) entry which is preliminary data.</text>
</comment>
<keyword evidence="2 3" id="KW-0539">Nucleus</keyword>
<evidence type="ECO:0000256" key="2">
    <source>
        <dbReference type="ARBA" id="ARBA00023242"/>
    </source>
</evidence>
<evidence type="ECO:0000256" key="3">
    <source>
        <dbReference type="PROSITE-ProRule" id="PRU00267"/>
    </source>
</evidence>
<evidence type="ECO:0000313" key="7">
    <source>
        <dbReference type="Proteomes" id="UP001388673"/>
    </source>
</evidence>